<evidence type="ECO:0000259" key="8">
    <source>
        <dbReference type="Pfam" id="PF04042"/>
    </source>
</evidence>
<feature type="region of interest" description="Disordered" evidence="7">
    <location>
        <begin position="80"/>
        <end position="158"/>
    </location>
</feature>
<name>A0A8J5M932_9STRA</name>
<dbReference type="PANTHER" id="PTHR23061:SF12">
    <property type="entry name" value="DNA POLYMERASE ALPHA SUBUNIT B"/>
    <property type="match status" value="1"/>
</dbReference>
<dbReference type="InterPro" id="IPR016722">
    <property type="entry name" value="DNA_pol_alpha_bsu"/>
</dbReference>
<feature type="domain" description="DNA polymerase alpha subunit B OB" evidence="10">
    <location>
        <begin position="215"/>
        <end position="306"/>
    </location>
</feature>
<evidence type="ECO:0000256" key="1">
    <source>
        <dbReference type="ARBA" id="ARBA00004123"/>
    </source>
</evidence>
<feature type="domain" description="DNA polymerase alpha/delta/epsilon subunit B" evidence="8">
    <location>
        <begin position="345"/>
        <end position="543"/>
    </location>
</feature>
<keyword evidence="6" id="KW-0175">Coiled coil</keyword>
<comment type="caution">
    <text evidence="11">The sequence shown here is derived from an EMBL/GenBank/DDBJ whole genome shotgun (WGS) entry which is preliminary data.</text>
</comment>
<evidence type="ECO:0000259" key="10">
    <source>
        <dbReference type="Pfam" id="PF22062"/>
    </source>
</evidence>
<evidence type="ECO:0000256" key="4">
    <source>
        <dbReference type="ARBA" id="ARBA00022705"/>
    </source>
</evidence>
<accession>A0A8J5M932</accession>
<protein>
    <recommendedName>
        <fullName evidence="3">DNA polymerase alpha subunit B</fullName>
    </recommendedName>
</protein>
<evidence type="ECO:0000256" key="2">
    <source>
        <dbReference type="ARBA" id="ARBA00007299"/>
    </source>
</evidence>
<dbReference type="Pfam" id="PF04042">
    <property type="entry name" value="DNA_pol_E_B"/>
    <property type="match status" value="1"/>
</dbReference>
<proteinExistence type="inferred from homology"/>
<dbReference type="AlphaFoldDB" id="A0A8J5M932"/>
<feature type="coiled-coil region" evidence="6">
    <location>
        <begin position="832"/>
        <end position="859"/>
    </location>
</feature>
<comment type="similarity">
    <text evidence="2">Belongs to the DNA polymerase alpha subunit B family.</text>
</comment>
<dbReference type="PANTHER" id="PTHR23061">
    <property type="entry name" value="DNA POLYMERASE 2 ALPHA 70 KDA SUBUNIT"/>
    <property type="match status" value="1"/>
</dbReference>
<evidence type="ECO:0000256" key="5">
    <source>
        <dbReference type="ARBA" id="ARBA00023242"/>
    </source>
</evidence>
<dbReference type="Proteomes" id="UP000709295">
    <property type="component" value="Unassembled WGS sequence"/>
</dbReference>
<dbReference type="GO" id="GO:0005658">
    <property type="term" value="C:alpha DNA polymerase:primase complex"/>
    <property type="evidence" value="ECO:0007669"/>
    <property type="project" value="TreeGrafter"/>
</dbReference>
<dbReference type="GO" id="GO:0006270">
    <property type="term" value="P:DNA replication initiation"/>
    <property type="evidence" value="ECO:0007669"/>
    <property type="project" value="TreeGrafter"/>
</dbReference>
<organism evidence="11 12">
    <name type="scientific">Phytophthora aleatoria</name>
    <dbReference type="NCBI Taxonomy" id="2496075"/>
    <lineage>
        <taxon>Eukaryota</taxon>
        <taxon>Sar</taxon>
        <taxon>Stramenopiles</taxon>
        <taxon>Oomycota</taxon>
        <taxon>Peronosporomycetes</taxon>
        <taxon>Peronosporales</taxon>
        <taxon>Peronosporaceae</taxon>
        <taxon>Phytophthora</taxon>
    </lineage>
</organism>
<evidence type="ECO:0000256" key="3">
    <source>
        <dbReference type="ARBA" id="ARBA00018596"/>
    </source>
</evidence>
<feature type="compositionally biased region" description="Low complexity" evidence="7">
    <location>
        <begin position="142"/>
        <end position="153"/>
    </location>
</feature>
<evidence type="ECO:0000313" key="12">
    <source>
        <dbReference type="Proteomes" id="UP000709295"/>
    </source>
</evidence>
<dbReference type="EMBL" id="JAENGY010000260">
    <property type="protein sequence ID" value="KAG6967791.1"/>
    <property type="molecule type" value="Genomic_DNA"/>
</dbReference>
<dbReference type="InterPro" id="IPR054300">
    <property type="entry name" value="OB_DPOA2"/>
</dbReference>
<evidence type="ECO:0000256" key="7">
    <source>
        <dbReference type="SAM" id="MobiDB-lite"/>
    </source>
</evidence>
<feature type="domain" description="DNA polymerase alpha subunit B N-terminal" evidence="9">
    <location>
        <begin position="8"/>
        <end position="61"/>
    </location>
</feature>
<evidence type="ECO:0000313" key="11">
    <source>
        <dbReference type="EMBL" id="KAG6967791.1"/>
    </source>
</evidence>
<sequence>MNVDVATIRAAFEACNLDLEEDAASTCVSICTEFGLSSDDMAAQWDAYSMNQQLSGAANADGLVAFRSHLKQQQQTKAQEVAPIAASQKRRHPKTPVVKRETESQDKLESLYSMKSPDGKHARSFTSPAGSNKVQRKEGMFSPSSMQSPPGSSYEKRTDAGKSVADFNGHLRKQIEGMGANTGKPVDVKAPFPSRNLAPNSSYMYTPLFQRAIALDEQLVEYEELVKEKFKLEELKPVGDPSPAQVTVVGRIVCEAAEGKLNPSVVQIEGSRKTCGGQRVLLDLSAVPNFQIFPGKIVALEGVFPDTRSPLAVKRFLEPIPAPPATSSPARIKEIQSEHGNPVRVLTACGPFTTTSNVDYLPLNDLLQIAIDQKPDVLVLVGPFIDSMHSMFQDGLVKYDGMMLSFEEIFLFKVMTLLNNVLSQDERIQIVIVPSLRDANHEYVYPQPPLNKKKACEAFEAADCAKRVHFMSNPSTFSINGVVFGTSALDVVVQLSSNELYSFYPMFPPPPNSEAPIDLRYMKQFQFEQTPDILLLPSILNRFCGRVKDSICVNPGQLCKGESGGTFAHITILPLPNDKIESATDDTVAHFVPDRTIVEIKRVRGGYTVYLEGYILEQFGMRSRGSGTSSAAPSEARHLSSNTSLLTSKEFLIGHIKQNFDLETQCCRERDCNAAFDAEVDHNNVIQLQDQLRRLKRRCAKLERKLEENEADIQTLQEQQQLRFPLLMHETMRSLRSLEDNQSDRTANPSLLSHSVISSMAHDRIDVDTRIHEYEQQIAELYEENQQEKLKNEMLSECLRDQKHAKVKLMKACKHVKQELQVVKDSGLGQMLVDIEARCDALEKEKAQITEELLAERSLVIWQLL</sequence>
<keyword evidence="4" id="KW-0235">DNA replication</keyword>
<feature type="coiled-coil region" evidence="6">
    <location>
        <begin position="764"/>
        <end position="791"/>
    </location>
</feature>
<keyword evidence="5" id="KW-0539">Nucleus</keyword>
<evidence type="ECO:0000256" key="6">
    <source>
        <dbReference type="SAM" id="Coils"/>
    </source>
</evidence>
<keyword evidence="12" id="KW-1185">Reference proteome</keyword>
<evidence type="ECO:0000259" key="9">
    <source>
        <dbReference type="Pfam" id="PF08418"/>
    </source>
</evidence>
<dbReference type="GO" id="GO:0003677">
    <property type="term" value="F:DNA binding"/>
    <property type="evidence" value="ECO:0007669"/>
    <property type="project" value="InterPro"/>
</dbReference>
<dbReference type="Pfam" id="PF22062">
    <property type="entry name" value="OB_DPOA2"/>
    <property type="match status" value="1"/>
</dbReference>
<feature type="coiled-coil region" evidence="6">
    <location>
        <begin position="678"/>
        <end position="719"/>
    </location>
</feature>
<dbReference type="Pfam" id="PF08418">
    <property type="entry name" value="Pol_alpha_B_N"/>
    <property type="match status" value="1"/>
</dbReference>
<dbReference type="InterPro" id="IPR013627">
    <property type="entry name" value="Pol_alpha_B_N"/>
</dbReference>
<gene>
    <name evidence="11" type="ORF">JG688_00006137</name>
</gene>
<feature type="compositionally biased region" description="Polar residues" evidence="7">
    <location>
        <begin position="124"/>
        <end position="133"/>
    </location>
</feature>
<feature type="compositionally biased region" description="Basic and acidic residues" evidence="7">
    <location>
        <begin position="98"/>
        <end position="109"/>
    </location>
</feature>
<dbReference type="InterPro" id="IPR007185">
    <property type="entry name" value="DNA_pol_a/d/e_bsu"/>
</dbReference>
<reference evidence="11" key="1">
    <citation type="submission" date="2021-01" db="EMBL/GenBank/DDBJ databases">
        <title>Phytophthora aleatoria, a newly-described species from Pinus radiata is distinct from Phytophthora cactorum isolates based on comparative genomics.</title>
        <authorList>
            <person name="Mcdougal R."/>
            <person name="Panda P."/>
            <person name="Williams N."/>
            <person name="Studholme D.J."/>
        </authorList>
    </citation>
    <scope>NUCLEOTIDE SEQUENCE</scope>
    <source>
        <strain evidence="11">NZFS 4037</strain>
    </source>
</reference>
<comment type="subcellular location">
    <subcellularLocation>
        <location evidence="1">Nucleus</location>
    </subcellularLocation>
</comment>